<reference evidence="2" key="1">
    <citation type="submission" date="2018-12" db="EMBL/GenBank/DDBJ databases">
        <title>Complete genome sequence of Roseovarius sp. MME-070.</title>
        <authorList>
            <person name="Nam Y.-D."/>
            <person name="Kang J."/>
            <person name="Chung W.-H."/>
            <person name="Park Y.S."/>
        </authorList>
    </citation>
    <scope>NUCLEOTIDE SEQUENCE [LARGE SCALE GENOMIC DNA]</scope>
    <source>
        <strain evidence="2">MME-070</strain>
    </source>
</reference>
<gene>
    <name evidence="1" type="ORF">EI983_17870</name>
</gene>
<dbReference type="Proteomes" id="UP000428330">
    <property type="component" value="Chromosome"/>
</dbReference>
<dbReference type="KEGG" id="rom:EI983_17870"/>
<organism evidence="1 2">
    <name type="scientific">Roseovarius faecimaris</name>
    <dbReference type="NCBI Taxonomy" id="2494550"/>
    <lineage>
        <taxon>Bacteria</taxon>
        <taxon>Pseudomonadati</taxon>
        <taxon>Pseudomonadota</taxon>
        <taxon>Alphaproteobacteria</taxon>
        <taxon>Rhodobacterales</taxon>
        <taxon>Roseobacteraceae</taxon>
        <taxon>Roseovarius</taxon>
    </lineage>
</organism>
<protein>
    <recommendedName>
        <fullName evidence="3">DUF2867 domain-containing protein</fullName>
    </recommendedName>
</protein>
<evidence type="ECO:0000313" key="1">
    <source>
        <dbReference type="EMBL" id="QGY00033.1"/>
    </source>
</evidence>
<proteinExistence type="predicted"/>
<dbReference type="OrthoDB" id="7406076at2"/>
<evidence type="ECO:0008006" key="3">
    <source>
        <dbReference type="Google" id="ProtNLM"/>
    </source>
</evidence>
<dbReference type="EMBL" id="CP034348">
    <property type="protein sequence ID" value="QGY00033.1"/>
    <property type="molecule type" value="Genomic_DNA"/>
</dbReference>
<dbReference type="AlphaFoldDB" id="A0A6I6IUX4"/>
<sequence>MSTVAQVPPPAGSFLDRVGQGDGVYTDCFEAAIAGDVSFADYITAFYTTPLFRCERLILRFFAGAPSTDAEARRVGTGEADRFALWHMVERGENQLLMRAGRTSSWFMLVPGSTAQGIGTKLMFGSVVMPVIDRKTGQARLGLGFESLLWPHIFYSRQLLSAARRRLLRA</sequence>
<accession>A0A6I6IUX4</accession>
<name>A0A6I6IUX4_9RHOB</name>
<keyword evidence="2" id="KW-1185">Reference proteome</keyword>
<dbReference type="RefSeq" id="WP_157708714.1">
    <property type="nucleotide sequence ID" value="NZ_CP034348.1"/>
</dbReference>
<evidence type="ECO:0000313" key="2">
    <source>
        <dbReference type="Proteomes" id="UP000428330"/>
    </source>
</evidence>